<name>A0AAI9K4R6_9FIRM</name>
<dbReference type="InterPro" id="IPR052737">
    <property type="entry name" value="Omega-amidase_YafV"/>
</dbReference>
<dbReference type="PANTHER" id="PTHR47799">
    <property type="entry name" value="OMEGA-AMIDASE YAFV"/>
    <property type="match status" value="1"/>
</dbReference>
<dbReference type="GO" id="GO:0106008">
    <property type="term" value="F:2-oxoglutaramate amidase activity"/>
    <property type="evidence" value="ECO:0007669"/>
    <property type="project" value="TreeGrafter"/>
</dbReference>
<dbReference type="PROSITE" id="PS50263">
    <property type="entry name" value="CN_HYDROLASE"/>
    <property type="match status" value="1"/>
</dbReference>
<dbReference type="PANTHER" id="PTHR47799:SF1">
    <property type="entry name" value="OMEGA-AMIDASE YAFV"/>
    <property type="match status" value="1"/>
</dbReference>
<dbReference type="InterPro" id="IPR036526">
    <property type="entry name" value="C-N_Hydrolase_sf"/>
</dbReference>
<reference evidence="2" key="1">
    <citation type="submission" date="2020-06" db="EMBL/GenBank/DDBJ databases">
        <title>Characterization of fructooligosaccharide metabolism and fructooligosaccharide-degrading enzymes in human commensal butyrate producers.</title>
        <authorList>
            <person name="Tanno H."/>
            <person name="Fujii T."/>
            <person name="Hirano K."/>
            <person name="Maeno S."/>
            <person name="Tonozuka T."/>
            <person name="Sakamoto M."/>
            <person name="Ohkuma M."/>
            <person name="Tochio T."/>
            <person name="Endo A."/>
        </authorList>
    </citation>
    <scope>NUCLEOTIDE SEQUENCE</scope>
    <source>
        <strain evidence="2">JCM 31265</strain>
    </source>
</reference>
<dbReference type="InterPro" id="IPR003010">
    <property type="entry name" value="C-N_Hydrolase"/>
</dbReference>
<dbReference type="Gene3D" id="3.60.110.10">
    <property type="entry name" value="Carbon-nitrogen hydrolase"/>
    <property type="match status" value="1"/>
</dbReference>
<gene>
    <name evidence="2" type="ORF">COEU31_17360</name>
</gene>
<dbReference type="SUPFAM" id="SSF56317">
    <property type="entry name" value="Carbon-nitrogen hydrolase"/>
    <property type="match status" value="1"/>
</dbReference>
<organism evidence="2 3">
    <name type="scientific">Coprococcus eutactus</name>
    <dbReference type="NCBI Taxonomy" id="33043"/>
    <lineage>
        <taxon>Bacteria</taxon>
        <taxon>Bacillati</taxon>
        <taxon>Bacillota</taxon>
        <taxon>Clostridia</taxon>
        <taxon>Lachnospirales</taxon>
        <taxon>Lachnospiraceae</taxon>
        <taxon>Coprococcus</taxon>
    </lineage>
</organism>
<accession>A0AAI9K4R6</accession>
<sequence>MIKVGITEIDIGYEDKEYAREHCLEVMQEAYENGVELLVFPEMTLTGFTMMPACMWEAYRNGEIPESVSFFMENSRKYDMAMAFGYIEAFMADGSGEFDESRRKVFENKLAIVSGDEVIMDYAKIHPFSFSGEDRVYRAGSRICQANVKDLRLGGYICYDLRFPEIFSAARDSYDAILVIANWPEERVAQWEALLRARAIENQAYVIGVNRVGMGKRERYVPSSHIYDVYGNEMAERVSDRLLVAELDPAVIAGARKTFPQGRDRKNEFYMSIL</sequence>
<proteinExistence type="predicted"/>
<dbReference type="Pfam" id="PF00795">
    <property type="entry name" value="CN_hydrolase"/>
    <property type="match status" value="1"/>
</dbReference>
<evidence type="ECO:0000313" key="2">
    <source>
        <dbReference type="EMBL" id="GFO94690.1"/>
    </source>
</evidence>
<feature type="domain" description="CN hydrolase" evidence="1">
    <location>
        <begin position="2"/>
        <end position="249"/>
    </location>
</feature>
<dbReference type="EMBL" id="BLYL01000009">
    <property type="protein sequence ID" value="GFO94690.1"/>
    <property type="molecule type" value="Genomic_DNA"/>
</dbReference>
<evidence type="ECO:0000313" key="3">
    <source>
        <dbReference type="Proteomes" id="UP000660047"/>
    </source>
</evidence>
<dbReference type="Proteomes" id="UP000660047">
    <property type="component" value="Unassembled WGS sequence"/>
</dbReference>
<dbReference type="GO" id="GO:0050152">
    <property type="term" value="F:omega-amidase activity"/>
    <property type="evidence" value="ECO:0007669"/>
    <property type="project" value="TreeGrafter"/>
</dbReference>
<dbReference type="AlphaFoldDB" id="A0AAI9K4R6"/>
<dbReference type="RefSeq" id="WP_055222433.1">
    <property type="nucleotide sequence ID" value="NZ_BLYL01000009.1"/>
</dbReference>
<evidence type="ECO:0000259" key="1">
    <source>
        <dbReference type="PROSITE" id="PS50263"/>
    </source>
</evidence>
<protein>
    <submittedName>
        <fullName evidence="2">Amidohydrolase</fullName>
    </submittedName>
</protein>
<comment type="caution">
    <text evidence="2">The sequence shown here is derived from an EMBL/GenBank/DDBJ whole genome shotgun (WGS) entry which is preliminary data.</text>
</comment>